<protein>
    <submittedName>
        <fullName evidence="3">DNA repair protein</fullName>
    </submittedName>
</protein>
<keyword evidence="1" id="KW-0143">Chaperone</keyword>
<dbReference type="EMBL" id="AAHIYA010000016">
    <property type="protein sequence ID" value="EBW6816340.1"/>
    <property type="molecule type" value="Genomic_DNA"/>
</dbReference>
<dbReference type="AlphaFoldDB" id="A0A5I1KN64"/>
<comment type="caution">
    <text evidence="3">The sequence shown here is derived from an EMBL/GenBank/DDBJ whole genome shotgun (WGS) entry which is preliminary data.</text>
</comment>
<reference evidence="3" key="1">
    <citation type="submission" date="2018-06" db="EMBL/GenBank/DDBJ databases">
        <authorList>
            <person name="Ashton P.M."/>
            <person name="Dallman T."/>
            <person name="Nair S."/>
            <person name="De Pinna E."/>
            <person name="Peters T."/>
            <person name="Grant K."/>
        </authorList>
    </citation>
    <scope>NUCLEOTIDE SEQUENCE</scope>
    <source>
        <strain evidence="3">274290</strain>
    </source>
</reference>
<sequence>MNKIIKRLEIIKSAIELEDEEIIRQQLIYLKNEPQDAVISAIAQAIEARRFSDAMQEIAAWLQAQRALSTWQDPSIAASKLELKALEAQLRDLIDKRNARVQILDDFNDLYHLRLGPLMSRILELRKQLAVSMQRKQEAEIKRREKDYQSCLQFISQAVDQLATLKQQWTGLNAASREAVGIRQRIQQQTELITALLAEIRELEADFSHFSHQDDSAFRQAQENAEQDYHQYREQQQEAQFRYARDQRLSADERSELKRLWRQASRLCHPDVVADELKEKAHQMMVQLNQARQNADLAAIRALLTQLQSGLEPMMASDRLNNLEHLRHKILQLRTQIDALLKEITQLETENAWRLASSVADKEAYFSEQERALTEIRNTLEAQVQQVEQELLSG</sequence>
<feature type="coiled-coil region" evidence="2">
    <location>
        <begin position="186"/>
        <end position="242"/>
    </location>
</feature>
<name>A0A5I1KN64_SALVI</name>
<dbReference type="InterPro" id="IPR036869">
    <property type="entry name" value="J_dom_sf"/>
</dbReference>
<evidence type="ECO:0000256" key="2">
    <source>
        <dbReference type="SAM" id="Coils"/>
    </source>
</evidence>
<keyword evidence="2" id="KW-0175">Coiled coil</keyword>
<gene>
    <name evidence="3" type="ORF">DP858_16755</name>
</gene>
<organism evidence="3">
    <name type="scientific">Salmonella virchow</name>
    <dbReference type="NCBI Taxonomy" id="48409"/>
    <lineage>
        <taxon>Bacteria</taxon>
        <taxon>Pseudomonadati</taxon>
        <taxon>Pseudomonadota</taxon>
        <taxon>Gammaproteobacteria</taxon>
        <taxon>Enterobacterales</taxon>
        <taxon>Enterobacteriaceae</taxon>
        <taxon>Salmonella</taxon>
    </lineage>
</organism>
<evidence type="ECO:0000256" key="1">
    <source>
        <dbReference type="ARBA" id="ARBA00023186"/>
    </source>
</evidence>
<feature type="coiled-coil region" evidence="2">
    <location>
        <begin position="323"/>
        <end position="390"/>
    </location>
</feature>
<proteinExistence type="predicted"/>
<evidence type="ECO:0000313" key="3">
    <source>
        <dbReference type="EMBL" id="EBW6816340.1"/>
    </source>
</evidence>
<accession>A0A5I1KN64</accession>
<dbReference type="SUPFAM" id="SSF46565">
    <property type="entry name" value="Chaperone J-domain"/>
    <property type="match status" value="1"/>
</dbReference>